<dbReference type="GO" id="GO:0035556">
    <property type="term" value="P:intracellular signal transduction"/>
    <property type="evidence" value="ECO:0007669"/>
    <property type="project" value="TreeGrafter"/>
</dbReference>
<dbReference type="Gene3D" id="1.10.510.10">
    <property type="entry name" value="Transferase(Phosphotransferase) domain 1"/>
    <property type="match status" value="1"/>
</dbReference>
<dbReference type="GeneID" id="34522195"/>
<comment type="catalytic activity">
    <reaction evidence="8">
        <text>L-threonyl-[protein] + ATP = O-phospho-L-threonyl-[protein] + ADP + H(+)</text>
        <dbReference type="Rhea" id="RHEA:46608"/>
        <dbReference type="Rhea" id="RHEA-COMP:11060"/>
        <dbReference type="Rhea" id="RHEA-COMP:11605"/>
        <dbReference type="ChEBI" id="CHEBI:15378"/>
        <dbReference type="ChEBI" id="CHEBI:30013"/>
        <dbReference type="ChEBI" id="CHEBI:30616"/>
        <dbReference type="ChEBI" id="CHEBI:61977"/>
        <dbReference type="ChEBI" id="CHEBI:456216"/>
        <dbReference type="EC" id="2.7.11.1"/>
    </reaction>
</comment>
<dbReference type="SUPFAM" id="SSF103243">
    <property type="entry name" value="KA1-like"/>
    <property type="match status" value="1"/>
</dbReference>
<dbReference type="InterPro" id="IPR011009">
    <property type="entry name" value="Kinase-like_dom_sf"/>
</dbReference>
<feature type="region of interest" description="Disordered" evidence="11">
    <location>
        <begin position="1"/>
        <end position="118"/>
    </location>
</feature>
<dbReference type="GO" id="GO:0005737">
    <property type="term" value="C:cytoplasm"/>
    <property type="evidence" value="ECO:0007669"/>
    <property type="project" value="TreeGrafter"/>
</dbReference>
<dbReference type="GO" id="GO:0005524">
    <property type="term" value="F:ATP binding"/>
    <property type="evidence" value="ECO:0007669"/>
    <property type="project" value="UniProtKB-UniRule"/>
</dbReference>
<evidence type="ECO:0000259" key="12">
    <source>
        <dbReference type="PROSITE" id="PS50011"/>
    </source>
</evidence>
<name>W6MU17_9ASCO</name>
<feature type="compositionally biased region" description="Basic and acidic residues" evidence="11">
    <location>
        <begin position="621"/>
        <end position="630"/>
    </location>
</feature>
<accession>W6MU17</accession>
<dbReference type="RefSeq" id="XP_022460807.1">
    <property type="nucleotide sequence ID" value="XM_022605924.1"/>
</dbReference>
<dbReference type="PANTHER" id="PTHR24346:SF82">
    <property type="entry name" value="KP78A-RELATED"/>
    <property type="match status" value="1"/>
</dbReference>
<feature type="compositionally biased region" description="Polar residues" evidence="11">
    <location>
        <begin position="74"/>
        <end position="88"/>
    </location>
</feature>
<feature type="domain" description="Protein kinase" evidence="12">
    <location>
        <begin position="217"/>
        <end position="495"/>
    </location>
</feature>
<dbReference type="EMBL" id="HG793130">
    <property type="protein sequence ID" value="CDK28817.1"/>
    <property type="molecule type" value="Genomic_DNA"/>
</dbReference>
<keyword evidence="4" id="KW-0808">Transferase</keyword>
<feature type="compositionally biased region" description="Polar residues" evidence="11">
    <location>
        <begin position="1155"/>
        <end position="1176"/>
    </location>
</feature>
<evidence type="ECO:0000256" key="6">
    <source>
        <dbReference type="ARBA" id="ARBA00022777"/>
    </source>
</evidence>
<keyword evidence="5 10" id="KW-0547">Nucleotide-binding</keyword>
<feature type="compositionally biased region" description="Polar residues" evidence="11">
    <location>
        <begin position="23"/>
        <end position="36"/>
    </location>
</feature>
<evidence type="ECO:0000313" key="14">
    <source>
        <dbReference type="EMBL" id="CDK28817.1"/>
    </source>
</evidence>
<keyword evidence="7 10" id="KW-0067">ATP-binding</keyword>
<dbReference type="Pfam" id="PF02149">
    <property type="entry name" value="KA1"/>
    <property type="match status" value="1"/>
</dbReference>
<proteinExistence type="inferred from homology"/>
<keyword evidence="15" id="KW-1185">Reference proteome</keyword>
<dbReference type="SUPFAM" id="SSF56112">
    <property type="entry name" value="Protein kinase-like (PK-like)"/>
    <property type="match status" value="1"/>
</dbReference>
<feature type="compositionally biased region" description="Polar residues" evidence="11">
    <location>
        <begin position="608"/>
        <end position="620"/>
    </location>
</feature>
<dbReference type="HOGENOM" id="CLU_002664_0_2_1"/>
<dbReference type="Proteomes" id="UP000019384">
    <property type="component" value="Unassembled WGS sequence"/>
</dbReference>
<feature type="compositionally biased region" description="Low complexity" evidence="11">
    <location>
        <begin position="848"/>
        <end position="859"/>
    </location>
</feature>
<keyword evidence="6" id="KW-0418">Kinase</keyword>
<evidence type="ECO:0000256" key="7">
    <source>
        <dbReference type="ARBA" id="ARBA00022840"/>
    </source>
</evidence>
<feature type="domain" description="KA1" evidence="13">
    <location>
        <begin position="1190"/>
        <end position="1239"/>
    </location>
</feature>
<feature type="region of interest" description="Disordered" evidence="11">
    <location>
        <begin position="254"/>
        <end position="274"/>
    </location>
</feature>
<dbReference type="PROSITE" id="PS00108">
    <property type="entry name" value="PROTEIN_KINASE_ST"/>
    <property type="match status" value="1"/>
</dbReference>
<feature type="compositionally biased region" description="Low complexity" evidence="11">
    <location>
        <begin position="1064"/>
        <end position="1078"/>
    </location>
</feature>
<dbReference type="Gene3D" id="3.30.310.80">
    <property type="entry name" value="Kinase associated domain 1, KA1"/>
    <property type="match status" value="1"/>
</dbReference>
<feature type="binding site" evidence="10">
    <location>
        <position position="246"/>
    </location>
    <ligand>
        <name>ATP</name>
        <dbReference type="ChEBI" id="CHEBI:30616"/>
    </ligand>
</feature>
<keyword evidence="3" id="KW-0723">Serine/threonine-protein kinase</keyword>
<evidence type="ECO:0000256" key="5">
    <source>
        <dbReference type="ARBA" id="ARBA00022741"/>
    </source>
</evidence>
<feature type="region of interest" description="Disordered" evidence="11">
    <location>
        <begin position="134"/>
        <end position="211"/>
    </location>
</feature>
<feature type="compositionally biased region" description="Low complexity" evidence="11">
    <location>
        <begin position="694"/>
        <end position="704"/>
    </location>
</feature>
<sequence>MSSQNRDGNIPPDYASDFDSTRHQSQFVESDPQTLNLPKVRRDAGSRTGSINRGEGRKITPNAVPATPRMLRNASKSASITNQDSLSLADTAVDETSAAEWTHRRQPSSNSGHTEIPVPQDDAVKKLLPGVSFENSSKHQGQLNQRPDIRTPNRQASLGRRPSGYRPTGSASASKDGYHGQTTPQTQQQQPTQSQSPQLQPPSQPQQQFHRRSIGDWEFTKTIGAGSMGKVKLARHRVTNELCAVKVVPRASKLWQRQQKDAPPTSDPLEMNKRRKELEKEIARDKRTIREGALGRLMYHPYICRLYEMIPMTNHYYMLFEYVSGGQMLDYIVSHGSLKERHARKFSRGIASALDYCHSNNIVHRDLKIENIMINKNGEIKLIDFGLSNMFDRLKLLKTYCGSLYFAAPELLSAHPYLGPEVDVWSFGVVLYVLVCGRVPFDDQSVSALHEKIKRGHVEYPDHLSKECISILSKMLVVDPEKRATLRSIMAHPWMVKGFEGPPSSYLPRRVPLQLPLDPEIIGEMSNLEFGPQEQVIHDMTEILSSSHYRASVAIWFQQHPELNVQPEPGLNPITNYIDPTSGYHPLISIYYLVDEMKQRKRAKLEASRSQVQQIQSLQDYRQRQSEQEKLYPGGTPSKSTHQRSSSQLQQHNTPVIPYPKAAYASPHQQQTQQRPPSSPIANDHSLLEAMPVQQSSKSQSPSRQRAKTYTGIEQHLSGSPSSTTDSPSGKAGFNALFRKLSARRPSRATAPAPTLESPTAEAREPVPPVVHPILPELNTSVEDEDAASVHSHTSSVRRVGSVKVTNKEKQQLQQQAELPPLPVTSRLQIQQHQRAVSAQVSSLDQETTSTAHTTTPNTHKMHPSARAKSVGHARKNSLTFPKFAYNSNAEPQVPALPNSYNDEDFFDDVTIDENDFKSKDTNAQKELTEDQIIAQFERALPGSMPSIEYPKTLFLKGFFSVQTTSTKPLPIIRYDIISVLTKLGVRFNEVPGGFVCIHTPSIEPDRTSPSLPSATVGSIEGVSPTKTDSNGEGLKSLNINQTSNTSSGSSEKKKDDSLSAWETSFSPTVTPVSTPNTKTHRRKFSVDSSLFGSHRKKSDKIASSVGKADSSMPMTPAGANVRRSSTSYSYESGEESMDSLHEGRGGSDMLVSSRVEQQTRVARSPSLSQNPQAISAVTEGTDKVSRSNTIKERTPLRFEIHIVKVPLVGLYGVQFKKLTGNTWMYKALAGQILSELNL</sequence>
<feature type="compositionally biased region" description="Low complexity" evidence="11">
    <location>
        <begin position="181"/>
        <end position="198"/>
    </location>
</feature>
<dbReference type="PANTHER" id="PTHR24346">
    <property type="entry name" value="MAP/MICROTUBULE AFFINITY-REGULATING KINASE"/>
    <property type="match status" value="1"/>
</dbReference>
<dbReference type="PROSITE" id="PS50032">
    <property type="entry name" value="KA1"/>
    <property type="match status" value="1"/>
</dbReference>
<dbReference type="GO" id="GO:0106310">
    <property type="term" value="F:protein serine kinase activity"/>
    <property type="evidence" value="ECO:0007669"/>
    <property type="project" value="RHEA"/>
</dbReference>
<evidence type="ECO:0000313" key="15">
    <source>
        <dbReference type="Proteomes" id="UP000019384"/>
    </source>
</evidence>
<dbReference type="STRING" id="1382522.W6MU17"/>
<feature type="region of interest" description="Disordered" evidence="11">
    <location>
        <begin position="840"/>
        <end position="866"/>
    </location>
</feature>
<feature type="compositionally biased region" description="Low complexity" evidence="11">
    <location>
        <begin position="666"/>
        <end position="676"/>
    </location>
</feature>
<evidence type="ECO:0000256" key="8">
    <source>
        <dbReference type="ARBA" id="ARBA00047899"/>
    </source>
</evidence>
<feature type="region of interest" description="Disordered" evidence="11">
    <location>
        <begin position="784"/>
        <end position="803"/>
    </location>
</feature>
<feature type="compositionally biased region" description="Low complexity" evidence="11">
    <location>
        <begin position="789"/>
        <end position="803"/>
    </location>
</feature>
<feature type="compositionally biased region" description="Polar residues" evidence="11">
    <location>
        <begin position="134"/>
        <end position="145"/>
    </location>
</feature>
<protein>
    <recommendedName>
        <fullName evidence="2">non-specific serine/threonine protein kinase</fullName>
        <ecNumber evidence="2">2.7.11.1</ecNumber>
    </recommendedName>
</protein>
<feature type="region of interest" description="Disordered" evidence="11">
    <location>
        <begin position="664"/>
        <end position="768"/>
    </location>
</feature>
<evidence type="ECO:0000256" key="9">
    <source>
        <dbReference type="ARBA" id="ARBA00048679"/>
    </source>
</evidence>
<dbReference type="InterPro" id="IPR017441">
    <property type="entry name" value="Protein_kinase_ATP_BS"/>
</dbReference>
<reference evidence="14" key="2">
    <citation type="submission" date="2014-02" db="EMBL/GenBank/DDBJ databases">
        <title>Complete DNA sequence of /Kuraishia capsulata/ illustrates novel genomic features among budding yeasts (/Saccharomycotina/).</title>
        <authorList>
            <person name="Morales L."/>
            <person name="Noel B."/>
            <person name="Porcel B."/>
            <person name="Marcet-Houben M."/>
            <person name="Hullo M-F."/>
            <person name="Sacerdot C."/>
            <person name="Tekaia F."/>
            <person name="Leh-Louis V."/>
            <person name="Despons L."/>
            <person name="Khanna V."/>
            <person name="Aury J-M."/>
            <person name="Barbe V."/>
            <person name="Couloux A."/>
            <person name="Labadie K."/>
            <person name="Pelletier E."/>
            <person name="Souciet J-L."/>
            <person name="Boekhout T."/>
            <person name="Gabaldon T."/>
            <person name="Wincker P."/>
            <person name="Dujon B."/>
        </authorList>
    </citation>
    <scope>NUCLEOTIDE SEQUENCE</scope>
    <source>
        <strain evidence="14">CBS 1993</strain>
    </source>
</reference>
<dbReference type="GO" id="GO:0000226">
    <property type="term" value="P:microtubule cytoskeleton organization"/>
    <property type="evidence" value="ECO:0007669"/>
    <property type="project" value="TreeGrafter"/>
</dbReference>
<evidence type="ECO:0000256" key="1">
    <source>
        <dbReference type="ARBA" id="ARBA00010791"/>
    </source>
</evidence>
<dbReference type="InterPro" id="IPR000719">
    <property type="entry name" value="Prot_kinase_dom"/>
</dbReference>
<dbReference type="FunFam" id="1.10.510.10:FF:000571">
    <property type="entry name" value="Maternal embryonic leucine zipper kinase"/>
    <property type="match status" value="1"/>
</dbReference>
<dbReference type="InterPro" id="IPR008271">
    <property type="entry name" value="Ser/Thr_kinase_AS"/>
</dbReference>
<evidence type="ECO:0000256" key="4">
    <source>
        <dbReference type="ARBA" id="ARBA00022679"/>
    </source>
</evidence>
<dbReference type="SMART" id="SM00220">
    <property type="entry name" value="S_TKc"/>
    <property type="match status" value="1"/>
</dbReference>
<comment type="similarity">
    <text evidence="1">Belongs to the protein kinase superfamily. CAMK Ser/Thr protein kinase family. NIM1 subfamily.</text>
</comment>
<dbReference type="InterPro" id="IPR028375">
    <property type="entry name" value="KA1/Ssp2_C"/>
</dbReference>
<evidence type="ECO:0000256" key="2">
    <source>
        <dbReference type="ARBA" id="ARBA00012513"/>
    </source>
</evidence>
<dbReference type="InterPro" id="IPR001772">
    <property type="entry name" value="KA1_dom"/>
</dbReference>
<dbReference type="OrthoDB" id="1928777at2759"/>
<organism evidence="14 15">
    <name type="scientific">Kuraishia capsulata CBS 1993</name>
    <dbReference type="NCBI Taxonomy" id="1382522"/>
    <lineage>
        <taxon>Eukaryota</taxon>
        <taxon>Fungi</taxon>
        <taxon>Dikarya</taxon>
        <taxon>Ascomycota</taxon>
        <taxon>Saccharomycotina</taxon>
        <taxon>Pichiomycetes</taxon>
        <taxon>Pichiales</taxon>
        <taxon>Pichiaceae</taxon>
        <taxon>Kuraishia</taxon>
    </lineage>
</organism>
<evidence type="ECO:0000256" key="11">
    <source>
        <dbReference type="SAM" id="MobiDB-lite"/>
    </source>
</evidence>
<feature type="compositionally biased region" description="Low complexity" evidence="11">
    <location>
        <begin position="718"/>
        <end position="730"/>
    </location>
</feature>
<comment type="catalytic activity">
    <reaction evidence="9">
        <text>L-seryl-[protein] + ATP = O-phospho-L-seryl-[protein] + ADP + H(+)</text>
        <dbReference type="Rhea" id="RHEA:17989"/>
        <dbReference type="Rhea" id="RHEA-COMP:9863"/>
        <dbReference type="Rhea" id="RHEA-COMP:11604"/>
        <dbReference type="ChEBI" id="CHEBI:15378"/>
        <dbReference type="ChEBI" id="CHEBI:29999"/>
        <dbReference type="ChEBI" id="CHEBI:30616"/>
        <dbReference type="ChEBI" id="CHEBI:83421"/>
        <dbReference type="ChEBI" id="CHEBI:456216"/>
        <dbReference type="EC" id="2.7.11.1"/>
    </reaction>
</comment>
<feature type="region of interest" description="Disordered" evidence="11">
    <location>
        <begin position="605"/>
        <end position="651"/>
    </location>
</feature>
<dbReference type="PROSITE" id="PS00107">
    <property type="entry name" value="PROTEIN_KINASE_ATP"/>
    <property type="match status" value="1"/>
</dbReference>
<dbReference type="Pfam" id="PF00069">
    <property type="entry name" value="Pkinase"/>
    <property type="match status" value="1"/>
</dbReference>
<reference evidence="14" key="1">
    <citation type="submission" date="2013-12" db="EMBL/GenBank/DDBJ databases">
        <authorList>
            <person name="Genoscope - CEA"/>
        </authorList>
    </citation>
    <scope>NUCLEOTIDE SEQUENCE</scope>
    <source>
        <strain evidence="14">CBS 1993</strain>
    </source>
</reference>
<dbReference type="AlphaFoldDB" id="W6MU17"/>
<feature type="region of interest" description="Disordered" evidence="11">
    <location>
        <begin position="1002"/>
        <end position="1183"/>
    </location>
</feature>
<feature type="compositionally biased region" description="Polar residues" evidence="11">
    <location>
        <begin position="637"/>
        <end position="651"/>
    </location>
</feature>
<evidence type="ECO:0000256" key="10">
    <source>
        <dbReference type="PROSITE-ProRule" id="PRU10141"/>
    </source>
</evidence>
<dbReference type="GO" id="GO:0030447">
    <property type="term" value="P:filamentous growth"/>
    <property type="evidence" value="ECO:0007669"/>
    <property type="project" value="UniProtKB-ARBA"/>
</dbReference>
<feature type="compositionally biased region" description="Polar residues" evidence="11">
    <location>
        <begin position="1008"/>
        <end position="1017"/>
    </location>
</feature>
<dbReference type="GO" id="GO:0004674">
    <property type="term" value="F:protein serine/threonine kinase activity"/>
    <property type="evidence" value="ECO:0007669"/>
    <property type="project" value="UniProtKB-KW"/>
</dbReference>
<gene>
    <name evidence="14" type="ORF">KUCA_T00004802001</name>
</gene>
<dbReference type="CDD" id="cd14077">
    <property type="entry name" value="STKc_Kin1_2"/>
    <property type="match status" value="1"/>
</dbReference>
<evidence type="ECO:0000256" key="3">
    <source>
        <dbReference type="ARBA" id="ARBA00022527"/>
    </source>
</evidence>
<evidence type="ECO:0000259" key="13">
    <source>
        <dbReference type="PROSITE" id="PS50032"/>
    </source>
</evidence>
<dbReference type="EC" id="2.7.11.1" evidence="2"/>
<dbReference type="PROSITE" id="PS50011">
    <property type="entry name" value="PROTEIN_KINASE_DOM"/>
    <property type="match status" value="1"/>
</dbReference>